<proteinExistence type="predicted"/>
<feature type="compositionally biased region" description="Low complexity" evidence="1">
    <location>
        <begin position="66"/>
        <end position="84"/>
    </location>
</feature>
<reference evidence="2 3" key="1">
    <citation type="journal article" date="2016" name="Genome Biol. Evol.">
        <title>Divergent and convergent evolution of fungal pathogenicity.</title>
        <authorList>
            <person name="Shang Y."/>
            <person name="Xiao G."/>
            <person name="Zheng P."/>
            <person name="Cen K."/>
            <person name="Zhan S."/>
            <person name="Wang C."/>
        </authorList>
    </citation>
    <scope>NUCLEOTIDE SEQUENCE [LARGE SCALE GENOMIC DNA]</scope>
    <source>
        <strain evidence="2 3">RCEF 1005</strain>
    </source>
</reference>
<feature type="compositionally biased region" description="Polar residues" evidence="1">
    <location>
        <begin position="244"/>
        <end position="256"/>
    </location>
</feature>
<evidence type="ECO:0000313" key="2">
    <source>
        <dbReference type="EMBL" id="OAA79828.1"/>
    </source>
</evidence>
<feature type="compositionally biased region" description="Pro residues" evidence="1">
    <location>
        <begin position="304"/>
        <end position="313"/>
    </location>
</feature>
<dbReference type="Pfam" id="PF08539">
    <property type="entry name" value="HbrB"/>
    <property type="match status" value="1"/>
</dbReference>
<sequence length="883" mass="93802">MQPTQGPGAPTAGRHGRAPGSFSPLTSASNTAASPSASSSAAAANAALQHKQRPVSLSRRPPPPLRLESTLSSTGSDEGASNGACTAAAHAAAISSTGAPSISVAKSRQRVASPATPIYSQFTLHANNSSSSLHSFSFSRPNPGSPRVVTHGSPSTLHKTESRKHTATQGMFEPSLPSTTTSNLSHVGMPQHHQQPQGALSASQIAAQAAVMSHQNTMHNRQRSQTVPFPGESNDGPRRGSGSRMPTSPPTLSLTEASAPRDSGFGPPGGLHISTASSAATTAANVVFPRSGHTSPREAHSPQPALPPPPPIPAAYADKPLSKSEKAKAKLFSRPVKMSAAKSEGKDRALPSPSKIGSALSALQRGNFSTTSLVDSSAQSLYSLTNSSTATIRPADSANVEEKGKEKRHHFLSRQKQKLKDEYHLPLSSAASNSRPTDPSAPSSLYNFHLPSSVGLSTSGFSKVKKDKKHGERSDSRLDNESSLNLAGDLSGTVPFPSLSQQSTSYDTSESARLGLHIPSSLDEAWPYLKSLIHVVFQGEDVRLPVEDINRIVQMHLQYRIHKRSPLGMLDDLGELLAKGFSALDHTLRQAPEDRFIPTLVELWLFTFTSILPYLQAVFLPLELEVAGRGTILTYEQARDFWGSVTTTADRTAKPTPPTVTFDIRRLVLAAYRDVVILPRYDTLKTIFSRLSLEFLPSSFANMAMSSPADSAAAMSTSPPEYFPPLIRPGTAMSHELSVGSYNSNSTTLLGDEGRGSAASGSGGGRSRAVSNVSYGSNGSAGIRPYTPSSAAPVLSSVREQNVEDSKQVTDMVGRMLQCMSILASLVGGGAGEAEVEGNKKMAELCRMLKLNWLGRGRTGRNRRGMVGGRVRRDEVREELRVA</sequence>
<dbReference type="PANTHER" id="PTHR32428">
    <property type="entry name" value="TARGET OF RAPAMYCIN COMPLEX 2 SUBUNIT BIT61-RELATED"/>
    <property type="match status" value="1"/>
</dbReference>
<evidence type="ECO:0000256" key="1">
    <source>
        <dbReference type="SAM" id="MobiDB-lite"/>
    </source>
</evidence>
<feature type="compositionally biased region" description="Low complexity" evidence="1">
    <location>
        <begin position="130"/>
        <end position="139"/>
    </location>
</feature>
<organism evidence="2 3">
    <name type="scientific">Akanthomyces lecanii RCEF 1005</name>
    <dbReference type="NCBI Taxonomy" id="1081108"/>
    <lineage>
        <taxon>Eukaryota</taxon>
        <taxon>Fungi</taxon>
        <taxon>Dikarya</taxon>
        <taxon>Ascomycota</taxon>
        <taxon>Pezizomycotina</taxon>
        <taxon>Sordariomycetes</taxon>
        <taxon>Hypocreomycetidae</taxon>
        <taxon>Hypocreales</taxon>
        <taxon>Cordycipitaceae</taxon>
        <taxon>Akanthomyces</taxon>
        <taxon>Cordyceps confragosa</taxon>
    </lineage>
</organism>
<feature type="region of interest" description="Disordered" evidence="1">
    <location>
        <begin position="1"/>
        <end position="84"/>
    </location>
</feature>
<protein>
    <submittedName>
        <fullName evidence="2">HbrB-like protein</fullName>
    </submittedName>
</protein>
<name>A0A162KU08_CORDF</name>
<feature type="compositionally biased region" description="Basic and acidic residues" evidence="1">
    <location>
        <begin position="469"/>
        <end position="480"/>
    </location>
</feature>
<dbReference type="PANTHER" id="PTHR32428:SF2">
    <property type="entry name" value="TARGET OF RAPAMYCIN COMPLEX 2 SUBUNIT BIT61-RELATED"/>
    <property type="match status" value="1"/>
</dbReference>
<feature type="region of interest" description="Disordered" evidence="1">
    <location>
        <begin position="744"/>
        <end position="773"/>
    </location>
</feature>
<feature type="compositionally biased region" description="Low complexity" evidence="1">
    <location>
        <begin position="23"/>
        <end position="59"/>
    </location>
</feature>
<feature type="region of interest" description="Disordered" evidence="1">
    <location>
        <begin position="393"/>
        <end position="423"/>
    </location>
</feature>
<feature type="compositionally biased region" description="Low complexity" evidence="1">
    <location>
        <begin position="199"/>
        <end position="210"/>
    </location>
</feature>
<dbReference type="AlphaFoldDB" id="A0A162KU08"/>
<gene>
    <name evidence="2" type="ORF">LEL_03314</name>
</gene>
<feature type="compositionally biased region" description="Basic residues" evidence="1">
    <location>
        <begin position="406"/>
        <end position="417"/>
    </location>
</feature>
<dbReference type="STRING" id="1081108.A0A162KU08"/>
<feature type="region of interest" description="Disordered" evidence="1">
    <location>
        <begin position="459"/>
        <end position="484"/>
    </location>
</feature>
<dbReference type="GO" id="GO:0031932">
    <property type="term" value="C:TORC2 complex"/>
    <property type="evidence" value="ECO:0007669"/>
    <property type="project" value="TreeGrafter"/>
</dbReference>
<feature type="compositionally biased region" description="Polar residues" evidence="1">
    <location>
        <begin position="213"/>
        <end position="227"/>
    </location>
</feature>
<feature type="compositionally biased region" description="Low complexity" evidence="1">
    <location>
        <begin position="174"/>
        <end position="185"/>
    </location>
</feature>
<dbReference type="EMBL" id="AZHF01000002">
    <property type="protein sequence ID" value="OAA79828.1"/>
    <property type="molecule type" value="Genomic_DNA"/>
</dbReference>
<dbReference type="OrthoDB" id="2290221at2759"/>
<dbReference type="GO" id="GO:0038203">
    <property type="term" value="P:TORC2 signaling"/>
    <property type="evidence" value="ECO:0007669"/>
    <property type="project" value="TreeGrafter"/>
</dbReference>
<comment type="caution">
    <text evidence="2">The sequence shown here is derived from an EMBL/GenBank/DDBJ whole genome shotgun (WGS) entry which is preliminary data.</text>
</comment>
<dbReference type="InterPro" id="IPR013745">
    <property type="entry name" value="Bit61/PRR5"/>
</dbReference>
<feature type="region of interest" description="Disordered" evidence="1">
    <location>
        <begin position="289"/>
        <end position="353"/>
    </location>
</feature>
<accession>A0A162KU08</accession>
<keyword evidence="3" id="KW-1185">Reference proteome</keyword>
<evidence type="ECO:0000313" key="3">
    <source>
        <dbReference type="Proteomes" id="UP000076881"/>
    </source>
</evidence>
<dbReference type="Proteomes" id="UP000076881">
    <property type="component" value="Unassembled WGS sequence"/>
</dbReference>
<feature type="region of interest" description="Disordered" evidence="1">
    <location>
        <begin position="130"/>
        <end position="274"/>
    </location>
</feature>